<dbReference type="AlphaFoldDB" id="A0A5C3Q163"/>
<dbReference type="CDD" id="cd22191">
    <property type="entry name" value="DPBB_RlpA_EXP_N-like"/>
    <property type="match status" value="1"/>
</dbReference>
<dbReference type="EMBL" id="ML178873">
    <property type="protein sequence ID" value="TFK95835.1"/>
    <property type="molecule type" value="Genomic_DNA"/>
</dbReference>
<evidence type="ECO:0000313" key="4">
    <source>
        <dbReference type="Proteomes" id="UP000305067"/>
    </source>
</evidence>
<organism evidence="3 4">
    <name type="scientific">Pterulicium gracile</name>
    <dbReference type="NCBI Taxonomy" id="1884261"/>
    <lineage>
        <taxon>Eukaryota</taxon>
        <taxon>Fungi</taxon>
        <taxon>Dikarya</taxon>
        <taxon>Basidiomycota</taxon>
        <taxon>Agaricomycotina</taxon>
        <taxon>Agaricomycetes</taxon>
        <taxon>Agaricomycetidae</taxon>
        <taxon>Agaricales</taxon>
        <taxon>Pleurotineae</taxon>
        <taxon>Pterulaceae</taxon>
        <taxon>Pterulicium</taxon>
    </lineage>
</organism>
<accession>A0A5C3Q163</accession>
<dbReference type="PANTHER" id="PTHR31836">
    <property type="match status" value="1"/>
</dbReference>
<keyword evidence="4" id="KW-1185">Reference proteome</keyword>
<dbReference type="InterPro" id="IPR051477">
    <property type="entry name" value="Expansin_CellWall"/>
</dbReference>
<sequence length="150" mass="16157">MKFSASVLALLAVVSSVSAAAISPLTPSDVSVAGTEEYTHTLEKRVNGDITWYDAQAGYTACGLLVQNTSFTVAVSAARYDSTAVDGNPNHNRICGRKIRLRGPLRTLDGFVRDRCAGCKHDDVDVTPTLFQQLVGPLGLGRRQISWDFV</sequence>
<dbReference type="SUPFAM" id="SSF50685">
    <property type="entry name" value="Barwin-like endoglucanases"/>
    <property type="match status" value="1"/>
</dbReference>
<feature type="chain" id="PRO_5023065280" description="RlpA-like double-psi beta-barrel-protein domain-containing protein-containing protein" evidence="2">
    <location>
        <begin position="20"/>
        <end position="150"/>
    </location>
</feature>
<evidence type="ECO:0000313" key="3">
    <source>
        <dbReference type="EMBL" id="TFK95835.1"/>
    </source>
</evidence>
<gene>
    <name evidence="3" type="ORF">BDV98DRAFT_598207</name>
</gene>
<protein>
    <recommendedName>
        <fullName evidence="5">RlpA-like double-psi beta-barrel-protein domain-containing protein-containing protein</fullName>
    </recommendedName>
</protein>
<name>A0A5C3Q163_9AGAR</name>
<dbReference type="Gene3D" id="2.40.40.10">
    <property type="entry name" value="RlpA-like domain"/>
    <property type="match status" value="1"/>
</dbReference>
<keyword evidence="1 2" id="KW-0732">Signal</keyword>
<feature type="signal peptide" evidence="2">
    <location>
        <begin position="1"/>
        <end position="19"/>
    </location>
</feature>
<reference evidence="3 4" key="1">
    <citation type="journal article" date="2019" name="Nat. Ecol. Evol.">
        <title>Megaphylogeny resolves global patterns of mushroom evolution.</title>
        <authorList>
            <person name="Varga T."/>
            <person name="Krizsan K."/>
            <person name="Foldi C."/>
            <person name="Dima B."/>
            <person name="Sanchez-Garcia M."/>
            <person name="Sanchez-Ramirez S."/>
            <person name="Szollosi G.J."/>
            <person name="Szarkandi J.G."/>
            <person name="Papp V."/>
            <person name="Albert L."/>
            <person name="Andreopoulos W."/>
            <person name="Angelini C."/>
            <person name="Antonin V."/>
            <person name="Barry K.W."/>
            <person name="Bougher N.L."/>
            <person name="Buchanan P."/>
            <person name="Buyck B."/>
            <person name="Bense V."/>
            <person name="Catcheside P."/>
            <person name="Chovatia M."/>
            <person name="Cooper J."/>
            <person name="Damon W."/>
            <person name="Desjardin D."/>
            <person name="Finy P."/>
            <person name="Geml J."/>
            <person name="Haridas S."/>
            <person name="Hughes K."/>
            <person name="Justo A."/>
            <person name="Karasinski D."/>
            <person name="Kautmanova I."/>
            <person name="Kiss B."/>
            <person name="Kocsube S."/>
            <person name="Kotiranta H."/>
            <person name="LaButti K.M."/>
            <person name="Lechner B.E."/>
            <person name="Liimatainen K."/>
            <person name="Lipzen A."/>
            <person name="Lukacs Z."/>
            <person name="Mihaltcheva S."/>
            <person name="Morgado L.N."/>
            <person name="Niskanen T."/>
            <person name="Noordeloos M.E."/>
            <person name="Ohm R.A."/>
            <person name="Ortiz-Santana B."/>
            <person name="Ovrebo C."/>
            <person name="Racz N."/>
            <person name="Riley R."/>
            <person name="Savchenko A."/>
            <person name="Shiryaev A."/>
            <person name="Soop K."/>
            <person name="Spirin V."/>
            <person name="Szebenyi C."/>
            <person name="Tomsovsky M."/>
            <person name="Tulloss R.E."/>
            <person name="Uehling J."/>
            <person name="Grigoriev I.V."/>
            <person name="Vagvolgyi C."/>
            <person name="Papp T."/>
            <person name="Martin F.M."/>
            <person name="Miettinen O."/>
            <person name="Hibbett D.S."/>
            <person name="Nagy L.G."/>
        </authorList>
    </citation>
    <scope>NUCLEOTIDE SEQUENCE [LARGE SCALE GENOMIC DNA]</scope>
    <source>
        <strain evidence="3 4">CBS 309.79</strain>
    </source>
</reference>
<evidence type="ECO:0000256" key="2">
    <source>
        <dbReference type="SAM" id="SignalP"/>
    </source>
</evidence>
<evidence type="ECO:0000256" key="1">
    <source>
        <dbReference type="ARBA" id="ARBA00022729"/>
    </source>
</evidence>
<dbReference type="OrthoDB" id="623670at2759"/>
<dbReference type="InterPro" id="IPR036908">
    <property type="entry name" value="RlpA-like_sf"/>
</dbReference>
<evidence type="ECO:0008006" key="5">
    <source>
        <dbReference type="Google" id="ProtNLM"/>
    </source>
</evidence>
<dbReference type="Proteomes" id="UP000305067">
    <property type="component" value="Unassembled WGS sequence"/>
</dbReference>
<proteinExistence type="predicted"/>
<dbReference type="PANTHER" id="PTHR31836:SF27">
    <property type="entry name" value="RLPA-LIKE PROTEIN DOUBLE-PSI BETA-BARREL DOMAIN-CONTAINING PROTEIN"/>
    <property type="match status" value="1"/>
</dbReference>